<sequence>ILGGCGEIGRFIAADLIKSGFDVTIADLREIEGERLAKRLGKKASFQRLDIRHFDTLVEVLKNYKLVINNIGPYFEFGDWVPRAALQAGINYADICDDYDVTLTLLNMNKRVEREGLTYLINFGASPGLTNIMAKMGAEKLDKVSSVRVLWFEDTGETIGLGQMMHWAHIATGKIPIYRDGEWLKVKALSEREVVKFPDPCGLIPLYFVGHPEPVTIPRFIKTNEAV</sequence>
<dbReference type="Pfam" id="PF03435">
    <property type="entry name" value="Sacchrp_dh_NADP"/>
    <property type="match status" value="1"/>
</dbReference>
<evidence type="ECO:0000259" key="1">
    <source>
        <dbReference type="Pfam" id="PF03435"/>
    </source>
</evidence>
<dbReference type="InterPro" id="IPR005097">
    <property type="entry name" value="Sacchrp_dh_NADP-bd"/>
</dbReference>
<feature type="domain" description="Saccharopine dehydrogenase NADP binding" evidence="1">
    <location>
        <begin position="4"/>
        <end position="119"/>
    </location>
</feature>
<dbReference type="EMBL" id="BARV01036566">
    <property type="protein sequence ID" value="GAI55251.1"/>
    <property type="molecule type" value="Genomic_DNA"/>
</dbReference>
<accession>X1QKB0</accession>
<comment type="caution">
    <text evidence="2">The sequence shown here is derived from an EMBL/GenBank/DDBJ whole genome shotgun (WGS) entry which is preliminary data.</text>
</comment>
<dbReference type="InterPro" id="IPR036291">
    <property type="entry name" value="NAD(P)-bd_dom_sf"/>
</dbReference>
<dbReference type="Gene3D" id="3.30.360.10">
    <property type="entry name" value="Dihydrodipicolinate Reductase, domain 2"/>
    <property type="match status" value="1"/>
</dbReference>
<organism evidence="2">
    <name type="scientific">marine sediment metagenome</name>
    <dbReference type="NCBI Taxonomy" id="412755"/>
    <lineage>
        <taxon>unclassified sequences</taxon>
        <taxon>metagenomes</taxon>
        <taxon>ecological metagenomes</taxon>
    </lineage>
</organism>
<dbReference type="SUPFAM" id="SSF51735">
    <property type="entry name" value="NAD(P)-binding Rossmann-fold domains"/>
    <property type="match status" value="1"/>
</dbReference>
<dbReference type="Gene3D" id="3.40.50.720">
    <property type="entry name" value="NAD(P)-binding Rossmann-like Domain"/>
    <property type="match status" value="1"/>
</dbReference>
<evidence type="ECO:0000313" key="2">
    <source>
        <dbReference type="EMBL" id="GAI55251.1"/>
    </source>
</evidence>
<dbReference type="AlphaFoldDB" id="X1QKB0"/>
<proteinExistence type="predicted"/>
<feature type="non-terminal residue" evidence="2">
    <location>
        <position position="227"/>
    </location>
</feature>
<reference evidence="2" key="1">
    <citation type="journal article" date="2014" name="Front. Microbiol.">
        <title>High frequency of phylogenetically diverse reductive dehalogenase-homologous genes in deep subseafloor sedimentary metagenomes.</title>
        <authorList>
            <person name="Kawai M."/>
            <person name="Futagami T."/>
            <person name="Toyoda A."/>
            <person name="Takaki Y."/>
            <person name="Nishi S."/>
            <person name="Hori S."/>
            <person name="Arai W."/>
            <person name="Tsubouchi T."/>
            <person name="Morono Y."/>
            <person name="Uchiyama I."/>
            <person name="Ito T."/>
            <person name="Fujiyama A."/>
            <person name="Inagaki F."/>
            <person name="Takami H."/>
        </authorList>
    </citation>
    <scope>NUCLEOTIDE SEQUENCE</scope>
    <source>
        <strain evidence="2">Expedition CK06-06</strain>
    </source>
</reference>
<gene>
    <name evidence="2" type="ORF">S06H3_56791</name>
</gene>
<name>X1QKB0_9ZZZZ</name>
<dbReference type="PANTHER" id="PTHR43796:SF2">
    <property type="entry name" value="CARBOXYNORSPERMIDINE SYNTHASE"/>
    <property type="match status" value="1"/>
</dbReference>
<dbReference type="PANTHER" id="PTHR43796">
    <property type="entry name" value="CARBOXYNORSPERMIDINE SYNTHASE"/>
    <property type="match status" value="1"/>
</dbReference>
<protein>
    <recommendedName>
        <fullName evidence="1">Saccharopine dehydrogenase NADP binding domain-containing protein</fullName>
    </recommendedName>
</protein>
<feature type="non-terminal residue" evidence="2">
    <location>
        <position position="1"/>
    </location>
</feature>